<evidence type="ECO:0000256" key="2">
    <source>
        <dbReference type="ARBA" id="ARBA00030780"/>
    </source>
</evidence>
<dbReference type="GO" id="GO:0003723">
    <property type="term" value="F:RNA binding"/>
    <property type="evidence" value="ECO:0007669"/>
    <property type="project" value="UniProtKB-UniRule"/>
</dbReference>
<evidence type="ECO:0000259" key="5">
    <source>
        <dbReference type="PROSITE" id="PS50102"/>
    </source>
</evidence>
<dbReference type="InterPro" id="IPR039157">
    <property type="entry name" value="RBM18_RRM"/>
</dbReference>
<dbReference type="Gene3D" id="3.30.70.330">
    <property type="match status" value="1"/>
</dbReference>
<keyword evidence="3" id="KW-0694">RNA-binding</keyword>
<dbReference type="PROSITE" id="PS50102">
    <property type="entry name" value="RRM"/>
    <property type="match status" value="1"/>
</dbReference>
<feature type="compositionally biased region" description="Basic and acidic residues" evidence="4">
    <location>
        <begin position="136"/>
        <end position="154"/>
    </location>
</feature>
<feature type="region of interest" description="Disordered" evidence="4">
    <location>
        <begin position="221"/>
        <end position="250"/>
    </location>
</feature>
<dbReference type="SUPFAM" id="SSF54928">
    <property type="entry name" value="RNA-binding domain, RBD"/>
    <property type="match status" value="1"/>
</dbReference>
<reference evidence="6" key="1">
    <citation type="submission" date="2021-01" db="EMBL/GenBank/DDBJ databases">
        <authorList>
            <person name="Bezrukov I."/>
        </authorList>
    </citation>
    <scope>NUCLEOTIDE SEQUENCE</scope>
</reference>
<feature type="region of interest" description="Disordered" evidence="4">
    <location>
        <begin position="508"/>
        <end position="540"/>
    </location>
</feature>
<name>A0A8S2B7M9_ARAAE</name>
<dbReference type="InterPro" id="IPR012677">
    <property type="entry name" value="Nucleotide-bd_a/b_plait_sf"/>
</dbReference>
<organism evidence="6 7">
    <name type="scientific">Arabidopsis arenosa</name>
    <name type="common">Sand rock-cress</name>
    <name type="synonym">Cardaminopsis arenosa</name>
    <dbReference type="NCBI Taxonomy" id="38785"/>
    <lineage>
        <taxon>Eukaryota</taxon>
        <taxon>Viridiplantae</taxon>
        <taxon>Streptophyta</taxon>
        <taxon>Embryophyta</taxon>
        <taxon>Tracheophyta</taxon>
        <taxon>Spermatophyta</taxon>
        <taxon>Magnoliopsida</taxon>
        <taxon>eudicotyledons</taxon>
        <taxon>Gunneridae</taxon>
        <taxon>Pentapetalae</taxon>
        <taxon>rosids</taxon>
        <taxon>malvids</taxon>
        <taxon>Brassicales</taxon>
        <taxon>Brassicaceae</taxon>
        <taxon>Camelineae</taxon>
        <taxon>Arabidopsis</taxon>
    </lineage>
</organism>
<evidence type="ECO:0000256" key="1">
    <source>
        <dbReference type="ARBA" id="ARBA00021141"/>
    </source>
</evidence>
<feature type="region of interest" description="Disordered" evidence="4">
    <location>
        <begin position="122"/>
        <end position="154"/>
    </location>
</feature>
<evidence type="ECO:0000313" key="6">
    <source>
        <dbReference type="EMBL" id="CAE6236667.1"/>
    </source>
</evidence>
<dbReference type="PANTHER" id="PTHR34212">
    <property type="entry name" value="OS02G0104200 PROTEIN"/>
    <property type="match status" value="1"/>
</dbReference>
<feature type="compositionally biased region" description="Basic and acidic residues" evidence="4">
    <location>
        <begin position="236"/>
        <end position="250"/>
    </location>
</feature>
<dbReference type="PANTHER" id="PTHR34212:SF1">
    <property type="entry name" value="OS06G0106900 PROTEIN"/>
    <property type="match status" value="1"/>
</dbReference>
<evidence type="ECO:0000256" key="4">
    <source>
        <dbReference type="SAM" id="MobiDB-lite"/>
    </source>
</evidence>
<dbReference type="SMART" id="SM00360">
    <property type="entry name" value="RRM"/>
    <property type="match status" value="1"/>
</dbReference>
<dbReference type="EMBL" id="LR999458">
    <property type="protein sequence ID" value="CAE6236667.1"/>
    <property type="molecule type" value="Genomic_DNA"/>
</dbReference>
<sequence>MGEVKGCWKLGRMLPRDKSANSYNVSLLLSPVVSVWDCIVRKMRYTYIPEWSIQKPGKQRLLAIMDNSSSMQPIVRKARKKKVKHEVDRIKQAEKKKRRLEKAIATSAAIRAELEKKKQMKKEGRLDAAVEEDSADAAKNKQERDELERSKQAEKKNIRLEKSIATSAAIMAELEKKKLRKLEEQKRLDEEGAAIAEKKKRRLEKAIATSAAIRAELEKKKQMKKEGQLDAAVEEDSAKNKQERDKLERIKQAERKKRRLEKSIAISAAIRAELEKKKLRKLEEQRRLDEEGAAIAEAVALHVLLGEDCDDSYRNTLNQETGFKPWDSTTKFNLFSGGRNIFFPHQRCSSYAVHSNNRTRESNWSSVSYEPFARGWDNNNNNNMRISADLIAAQAVSSLQISENTDVDAIDTGGFVDEKCENRLYVGNLDLRINEAALIKMFSPFGKIISEDFLWHTRGPKKGEPRGYAFIQFSHKEEAELAKEKMHGRLACGRPLVVRLASEKHLEDISQDHSKRSLPEANRTRFVNGSSSGQMSRGEKVAAIKNKLKALDEDEKRDPKKQKR</sequence>
<dbReference type="InterPro" id="IPR000504">
    <property type="entry name" value="RRM_dom"/>
</dbReference>
<feature type="domain" description="RRM" evidence="5">
    <location>
        <begin position="422"/>
        <end position="503"/>
    </location>
</feature>
<gene>
    <name evidence="6" type="ORF">AARE701A_LOCUS21323</name>
</gene>
<dbReference type="AlphaFoldDB" id="A0A8S2B7M9"/>
<dbReference type="Pfam" id="PF00076">
    <property type="entry name" value="RRM_1"/>
    <property type="match status" value="1"/>
</dbReference>
<feature type="compositionally biased region" description="Basic and acidic residues" evidence="4">
    <location>
        <begin position="508"/>
        <end position="518"/>
    </location>
</feature>
<evidence type="ECO:0000256" key="3">
    <source>
        <dbReference type="PROSITE-ProRule" id="PRU00176"/>
    </source>
</evidence>
<accession>A0A8S2B7M9</accession>
<dbReference type="InterPro" id="IPR035979">
    <property type="entry name" value="RBD_domain_sf"/>
</dbReference>
<dbReference type="Proteomes" id="UP000682877">
    <property type="component" value="Chromosome 8"/>
</dbReference>
<dbReference type="CDD" id="cd12355">
    <property type="entry name" value="RRM_RBM18"/>
    <property type="match status" value="1"/>
</dbReference>
<protein>
    <recommendedName>
        <fullName evidence="1">Probable RNA-binding protein 18</fullName>
    </recommendedName>
    <alternativeName>
        <fullName evidence="2">RNA-binding motif protein 18</fullName>
    </alternativeName>
</protein>
<feature type="compositionally biased region" description="Polar residues" evidence="4">
    <location>
        <begin position="525"/>
        <end position="535"/>
    </location>
</feature>
<proteinExistence type="predicted"/>
<evidence type="ECO:0000313" key="7">
    <source>
        <dbReference type="Proteomes" id="UP000682877"/>
    </source>
</evidence>
<keyword evidence="7" id="KW-1185">Reference proteome</keyword>